<evidence type="ECO:0000313" key="9">
    <source>
        <dbReference type="Proteomes" id="UP000270261"/>
    </source>
</evidence>
<protein>
    <submittedName>
        <fullName evidence="8">Efflux RND transporter periplasmic adaptor subunit</fullName>
    </submittedName>
</protein>
<comment type="subcellular location">
    <subcellularLocation>
        <location evidence="1">Cell envelope</location>
    </subcellularLocation>
</comment>
<dbReference type="Gene3D" id="2.40.50.100">
    <property type="match status" value="1"/>
</dbReference>
<dbReference type="EMBL" id="RRUE01000001">
    <property type="protein sequence ID" value="RRN45956.1"/>
    <property type="molecule type" value="Genomic_DNA"/>
</dbReference>
<dbReference type="Pfam" id="PF25917">
    <property type="entry name" value="BSH_RND"/>
    <property type="match status" value="1"/>
</dbReference>
<comment type="similarity">
    <text evidence="2">Belongs to the membrane fusion protein (MFP) (TC 8.A.1) family.</text>
</comment>
<evidence type="ECO:0000259" key="7">
    <source>
        <dbReference type="Pfam" id="PF25967"/>
    </source>
</evidence>
<dbReference type="GO" id="GO:0022857">
    <property type="term" value="F:transmembrane transporter activity"/>
    <property type="evidence" value="ECO:0007669"/>
    <property type="project" value="InterPro"/>
</dbReference>
<feature type="compositionally biased region" description="Polar residues" evidence="3">
    <location>
        <begin position="440"/>
        <end position="452"/>
    </location>
</feature>
<feature type="region of interest" description="Disordered" evidence="3">
    <location>
        <begin position="1"/>
        <end position="23"/>
    </location>
</feature>
<sequence>MSACPAAVSRPAAHRRVSRRATSCARRPVRALPGAHLLIATAVALALAGCQKAGAPAPAPEETTVVVQPIVTQRLAVEQSLAGRTVAHMSAEVRPQVGGIIQKRLFTEGQDVKEGQVLYQLDAASYEAAYDNAKASLVQAQAVVRAAKPKAQRYRDLLAIDAVSKQDVDDAEATLQQNRAAVVAAQASLQSAKINLDYTRIKAPISGRIGTSTYTPGALVTASQDTALTTIQQLDPIYVDVTQTSAQLLALRKAIDSGALQAVNGKVKVKIFLEDGSLYNHEGTLEFVGTSISTSTGNITLRAVVPNPDHLLLPGAYVRAVLPLAIDEQAILVPQTALTRNTRGEAVVKLVGNDGKVEERVIGVADTDGDQWIVTSGLKAGEKLVIEGGSRASGGQTVKVEEKQAAPHGTVKVKTGAKDDATGSHETPAASVEHEGSVAPAQSGTDSASGRQ</sequence>
<evidence type="ECO:0000256" key="3">
    <source>
        <dbReference type="SAM" id="MobiDB-lite"/>
    </source>
</evidence>
<feature type="domain" description="Multidrug resistance protein MdtA-like beta-barrel" evidence="6">
    <location>
        <begin position="236"/>
        <end position="322"/>
    </location>
</feature>
<reference evidence="8 9" key="1">
    <citation type="submission" date="2018-11" db="EMBL/GenBank/DDBJ databases">
        <title>Genome sequencing of Lautropia sp. KCOM 2505 (= ChDC F240).</title>
        <authorList>
            <person name="Kook J.-K."/>
            <person name="Park S.-N."/>
            <person name="Lim Y.K."/>
        </authorList>
    </citation>
    <scope>NUCLEOTIDE SEQUENCE [LARGE SCALE GENOMIC DNA]</scope>
    <source>
        <strain evidence="8 9">KCOM 2505</strain>
    </source>
</reference>
<feature type="domain" description="Multidrug resistance protein MdtA-like C-terminal permuted SH3" evidence="7">
    <location>
        <begin position="329"/>
        <end position="390"/>
    </location>
</feature>
<dbReference type="PANTHER" id="PTHR30158:SF3">
    <property type="entry name" value="MULTIDRUG EFFLUX PUMP SUBUNIT ACRA-RELATED"/>
    <property type="match status" value="1"/>
</dbReference>
<accession>A0A426FTE9</accession>
<evidence type="ECO:0000256" key="1">
    <source>
        <dbReference type="ARBA" id="ARBA00004196"/>
    </source>
</evidence>
<gene>
    <name evidence="8" type="ORF">EHV23_07625</name>
</gene>
<dbReference type="Proteomes" id="UP000270261">
    <property type="component" value="Unassembled WGS sequence"/>
</dbReference>
<evidence type="ECO:0000259" key="4">
    <source>
        <dbReference type="Pfam" id="PF25876"/>
    </source>
</evidence>
<dbReference type="SUPFAM" id="SSF111369">
    <property type="entry name" value="HlyD-like secretion proteins"/>
    <property type="match status" value="1"/>
</dbReference>
<dbReference type="Pfam" id="PF25944">
    <property type="entry name" value="Beta-barrel_RND"/>
    <property type="match status" value="1"/>
</dbReference>
<evidence type="ECO:0000313" key="8">
    <source>
        <dbReference type="EMBL" id="RRN45956.1"/>
    </source>
</evidence>
<feature type="domain" description="Multidrug resistance protein MdtA-like alpha-helical hairpin" evidence="4">
    <location>
        <begin position="130"/>
        <end position="199"/>
    </location>
</feature>
<dbReference type="GO" id="GO:0005886">
    <property type="term" value="C:plasma membrane"/>
    <property type="evidence" value="ECO:0007669"/>
    <property type="project" value="UniProtKB-SubCell"/>
</dbReference>
<evidence type="ECO:0000259" key="5">
    <source>
        <dbReference type="Pfam" id="PF25917"/>
    </source>
</evidence>
<dbReference type="PANTHER" id="PTHR30158">
    <property type="entry name" value="ACRA/E-RELATED COMPONENT OF DRUG EFFLUX TRANSPORTER"/>
    <property type="match status" value="1"/>
</dbReference>
<organism evidence="8 9">
    <name type="scientific">Lautropia dentalis</name>
    <dbReference type="NCBI Taxonomy" id="2490857"/>
    <lineage>
        <taxon>Bacteria</taxon>
        <taxon>Pseudomonadati</taxon>
        <taxon>Pseudomonadota</taxon>
        <taxon>Betaproteobacteria</taxon>
        <taxon>Burkholderiales</taxon>
        <taxon>Burkholderiaceae</taxon>
        <taxon>Lautropia</taxon>
    </lineage>
</organism>
<name>A0A426FTE9_9BURK</name>
<proteinExistence type="inferred from homology"/>
<dbReference type="FunFam" id="2.40.420.20:FF:000001">
    <property type="entry name" value="Efflux RND transporter periplasmic adaptor subunit"/>
    <property type="match status" value="1"/>
</dbReference>
<dbReference type="OrthoDB" id="9783047at2"/>
<keyword evidence="9" id="KW-1185">Reference proteome</keyword>
<dbReference type="Gene3D" id="2.40.420.20">
    <property type="match status" value="1"/>
</dbReference>
<evidence type="ECO:0000256" key="2">
    <source>
        <dbReference type="ARBA" id="ARBA00009477"/>
    </source>
</evidence>
<dbReference type="Gene3D" id="1.10.287.470">
    <property type="entry name" value="Helix hairpin bin"/>
    <property type="match status" value="1"/>
</dbReference>
<dbReference type="NCBIfam" id="TIGR01730">
    <property type="entry name" value="RND_mfp"/>
    <property type="match status" value="1"/>
</dbReference>
<dbReference type="InterPro" id="IPR058624">
    <property type="entry name" value="MdtA-like_HH"/>
</dbReference>
<dbReference type="AlphaFoldDB" id="A0A426FTE9"/>
<dbReference type="InterPro" id="IPR058626">
    <property type="entry name" value="MdtA-like_b-barrel"/>
</dbReference>
<dbReference type="Pfam" id="PF25876">
    <property type="entry name" value="HH_MFP_RND"/>
    <property type="match status" value="1"/>
</dbReference>
<dbReference type="GO" id="GO:0046677">
    <property type="term" value="P:response to antibiotic"/>
    <property type="evidence" value="ECO:0007669"/>
    <property type="project" value="TreeGrafter"/>
</dbReference>
<dbReference type="InterPro" id="IPR006143">
    <property type="entry name" value="RND_pump_MFP"/>
</dbReference>
<dbReference type="InterPro" id="IPR058625">
    <property type="entry name" value="MdtA-like_BSH"/>
</dbReference>
<comment type="caution">
    <text evidence="8">The sequence shown here is derived from an EMBL/GenBank/DDBJ whole genome shotgun (WGS) entry which is preliminary data.</text>
</comment>
<dbReference type="InterPro" id="IPR058627">
    <property type="entry name" value="MdtA-like_C"/>
</dbReference>
<dbReference type="RefSeq" id="WP_125095382.1">
    <property type="nucleotide sequence ID" value="NZ_RRUE01000001.1"/>
</dbReference>
<feature type="region of interest" description="Disordered" evidence="3">
    <location>
        <begin position="390"/>
        <end position="452"/>
    </location>
</feature>
<dbReference type="Pfam" id="PF25967">
    <property type="entry name" value="RND-MFP_C"/>
    <property type="match status" value="1"/>
</dbReference>
<dbReference type="Gene3D" id="2.40.30.170">
    <property type="match status" value="1"/>
</dbReference>
<feature type="domain" description="Multidrug resistance protein MdtA-like barrel-sandwich hybrid" evidence="5">
    <location>
        <begin position="91"/>
        <end position="232"/>
    </location>
</feature>
<evidence type="ECO:0000259" key="6">
    <source>
        <dbReference type="Pfam" id="PF25944"/>
    </source>
</evidence>